<dbReference type="Pfam" id="PF17871">
    <property type="entry name" value="AAA_lid_9"/>
    <property type="match status" value="1"/>
</dbReference>
<evidence type="ECO:0000256" key="5">
    <source>
        <dbReference type="ARBA" id="ARBA00023186"/>
    </source>
</evidence>
<dbReference type="InterPro" id="IPR004176">
    <property type="entry name" value="Clp_R_N"/>
</dbReference>
<dbReference type="InterPro" id="IPR017730">
    <property type="entry name" value="Chaperonin_ClpB"/>
</dbReference>
<dbReference type="InterPro" id="IPR027417">
    <property type="entry name" value="P-loop_NTPase"/>
</dbReference>
<keyword evidence="2 6" id="KW-0677">Repeat</keyword>
<dbReference type="SMART" id="SM01086">
    <property type="entry name" value="ClpB_D2-small"/>
    <property type="match status" value="1"/>
</dbReference>
<reference evidence="10" key="1">
    <citation type="journal article" date="2015" name="PLoS ONE">
        <title>Comprehensive Evaluation of Toxoplasma gondii VEG and Neospora caninum LIV Genomes with Tachyzoite Stage Transcriptome and Proteome Defines Novel Transcript Features.</title>
        <authorList>
            <person name="Ramaprasad A."/>
            <person name="Mourier T."/>
            <person name="Naeem R."/>
            <person name="Malas T.B."/>
            <person name="Moussa E."/>
            <person name="Panigrahi A."/>
            <person name="Vermont S.J."/>
            <person name="Otto T.D."/>
            <person name="Wastling J."/>
            <person name="Pain A."/>
        </authorList>
    </citation>
    <scope>NUCLEOTIDE SEQUENCE</scope>
    <source>
        <strain evidence="10">Liverpool</strain>
    </source>
</reference>
<keyword evidence="4" id="KW-0067">ATP-binding</keyword>
<keyword evidence="8" id="KW-0732">Signal</keyword>
<keyword evidence="5" id="KW-0143">Chaperone</keyword>
<proteinExistence type="inferred from homology"/>
<evidence type="ECO:0000259" key="9">
    <source>
        <dbReference type="PROSITE" id="PS51903"/>
    </source>
</evidence>
<evidence type="ECO:0000313" key="10">
    <source>
        <dbReference type="EMBL" id="CEL64849.1"/>
    </source>
</evidence>
<dbReference type="FunFam" id="3.40.50.300:FF:000120">
    <property type="entry name" value="ATP-dependent chaperone ClpB"/>
    <property type="match status" value="1"/>
</dbReference>
<sequence>MAWPRGRNGPPPGGSPRSTARVRLLVLWGAILVNLVQQTVGHTIQLSTSAASILGFLPSGIPAGHRSSTRARFCSSAGRTSPLRTATCSRPQTASWYNNLLYRFNLPQMGDGPTCRSTELRMAEDGLVLNSEDYTEKAWEAMGALGELADKLESGYVEAEMLLKALLDDGPDGLATQIFSKAGVDVPKMQEELNRHLKTQPRMTMGFSDQKVLGRGLQNVLSAAQRYKREFKDQYMSVEHLVLALAAEDTKFTRPFLTRGNVSFNKLRTAVEDIRGKKKVTSKNPELAYQALDRYSRDLTAAARAGKLDPVIGRDDEIRRTIQILSRRTKNNPVLLGDPGVGKTAIVEGLAQRIISGDVPDSLKGRRVISLDMAQLIAGAKYRGEFEERLKAVLKEVQDAEGDVVMFIDEIHTVVGAGAGGEGGAMDAGNMLKPMLARGEFRCIGATTTNEYRQYIEKDKALERRFQKVLVDEPQVGETISILRGLKDRYEVHHGVRILDSALVEAANLAHRYISDRFLPDKAIDLVDEAAAQLKIQVSSKPIQLDEIDRRLLQLEMEKISIQGDGRERMLDEQEKWRLRSVESQIERLKADQGKLTEEWTKEKSQVDAIRAFKERIDVVKVEVEKAERDFDLNRAAELRFETLPDLERQLKEAEAQYKAATAGGKRLLRDEVTVDDIASVVAMWTGIPVTRLKQSEKEKLLNLEKDLHRRVVGQDHAAQVVAEAIQRSRAGLNDPNRPIASLFFLGPTGVGKTELCRSLAELMFDSEDAMVKIDMSEYMEKHTISRLLGAPPGYVGYEQGGQLTDEVRKKPYSVILFDEMEKAHPDVFNILLQVLDDGRVTDGKGNVVNFRNCIVIFTSNLGSQHILEMARDPARKQEMKTKVMQTVRETLRPEFFNRVDEFVIFDSLSKKELKSIVGLEMAKVADRLLEKKVKLKVEDSALAYLADIGYDPAYGARPLKRLIQREVETPIAQNMLKGMVNESDVVAVAAEGGKLKFSFPSSHKSSSPVRAAA</sequence>
<dbReference type="CDD" id="cd19499">
    <property type="entry name" value="RecA-like_ClpB_Hsp104-like"/>
    <property type="match status" value="1"/>
</dbReference>
<dbReference type="FunFam" id="3.40.50.300:FF:000025">
    <property type="entry name" value="ATP-dependent Clp protease subunit"/>
    <property type="match status" value="1"/>
</dbReference>
<dbReference type="Pfam" id="PF07724">
    <property type="entry name" value="AAA_2"/>
    <property type="match status" value="1"/>
</dbReference>
<dbReference type="PANTHER" id="PTHR11638:SF18">
    <property type="entry name" value="HEAT SHOCK PROTEIN 104"/>
    <property type="match status" value="1"/>
</dbReference>
<dbReference type="InterPro" id="IPR041546">
    <property type="entry name" value="ClpA/ClpB_AAA_lid"/>
</dbReference>
<dbReference type="Gene3D" id="1.10.1780.10">
    <property type="entry name" value="Clp, N-terminal domain"/>
    <property type="match status" value="1"/>
</dbReference>
<dbReference type="Gene3D" id="3.40.50.300">
    <property type="entry name" value="P-loop containing nucleotide triphosphate hydrolases"/>
    <property type="match status" value="3"/>
</dbReference>
<organism evidence="10">
    <name type="scientific">Neospora caninum (strain Liverpool)</name>
    <dbReference type="NCBI Taxonomy" id="572307"/>
    <lineage>
        <taxon>Eukaryota</taxon>
        <taxon>Sar</taxon>
        <taxon>Alveolata</taxon>
        <taxon>Apicomplexa</taxon>
        <taxon>Conoidasida</taxon>
        <taxon>Coccidia</taxon>
        <taxon>Eucoccidiorida</taxon>
        <taxon>Eimeriorina</taxon>
        <taxon>Sarcocystidae</taxon>
        <taxon>Neospora</taxon>
    </lineage>
</organism>
<dbReference type="GO" id="GO:0034605">
    <property type="term" value="P:cellular response to heat"/>
    <property type="evidence" value="ECO:0007669"/>
    <property type="project" value="TreeGrafter"/>
</dbReference>
<evidence type="ECO:0000256" key="6">
    <source>
        <dbReference type="PROSITE-ProRule" id="PRU01251"/>
    </source>
</evidence>
<dbReference type="PROSITE" id="PS00870">
    <property type="entry name" value="CLPAB_1"/>
    <property type="match status" value="1"/>
</dbReference>
<feature type="coiled-coil region" evidence="7">
    <location>
        <begin position="579"/>
        <end position="664"/>
    </location>
</feature>
<dbReference type="GO" id="GO:0005737">
    <property type="term" value="C:cytoplasm"/>
    <property type="evidence" value="ECO:0007669"/>
    <property type="project" value="InterPro"/>
</dbReference>
<dbReference type="PANTHER" id="PTHR11638">
    <property type="entry name" value="ATP-DEPENDENT CLP PROTEASE"/>
    <property type="match status" value="1"/>
</dbReference>
<gene>
    <name evidence="10" type="ORF">BN1204_007220</name>
</gene>
<feature type="signal peptide" evidence="8">
    <location>
        <begin position="1"/>
        <end position="41"/>
    </location>
</feature>
<dbReference type="Pfam" id="PF10431">
    <property type="entry name" value="ClpB_D2-small"/>
    <property type="match status" value="1"/>
</dbReference>
<dbReference type="InterPro" id="IPR036628">
    <property type="entry name" value="Clp_N_dom_sf"/>
</dbReference>
<dbReference type="CDD" id="cd00009">
    <property type="entry name" value="AAA"/>
    <property type="match status" value="1"/>
</dbReference>
<dbReference type="InterPro" id="IPR003593">
    <property type="entry name" value="AAA+_ATPase"/>
</dbReference>
<dbReference type="NCBIfam" id="TIGR03346">
    <property type="entry name" value="chaperone_ClpB"/>
    <property type="match status" value="1"/>
</dbReference>
<dbReference type="InterPro" id="IPR003959">
    <property type="entry name" value="ATPase_AAA_core"/>
</dbReference>
<dbReference type="PROSITE" id="PS51903">
    <property type="entry name" value="CLP_R"/>
    <property type="match status" value="1"/>
</dbReference>
<evidence type="ECO:0000256" key="2">
    <source>
        <dbReference type="ARBA" id="ARBA00022737"/>
    </source>
</evidence>
<dbReference type="Gene3D" id="1.10.8.60">
    <property type="match status" value="1"/>
</dbReference>
<evidence type="ECO:0000256" key="1">
    <source>
        <dbReference type="ARBA" id="ARBA00008675"/>
    </source>
</evidence>
<accession>A0A0F7U4X5</accession>
<dbReference type="PRINTS" id="PR00300">
    <property type="entry name" value="CLPPROTEASEA"/>
</dbReference>
<evidence type="ECO:0000256" key="7">
    <source>
        <dbReference type="SAM" id="Coils"/>
    </source>
</evidence>
<dbReference type="InterPro" id="IPR050130">
    <property type="entry name" value="ClpA_ClpB"/>
</dbReference>
<evidence type="ECO:0000256" key="4">
    <source>
        <dbReference type="ARBA" id="ARBA00022840"/>
    </source>
</evidence>
<dbReference type="Pfam" id="PF00004">
    <property type="entry name" value="AAA"/>
    <property type="match status" value="1"/>
</dbReference>
<dbReference type="GO" id="GO:0042026">
    <property type="term" value="P:protein refolding"/>
    <property type="evidence" value="ECO:0007669"/>
    <property type="project" value="InterPro"/>
</dbReference>
<keyword evidence="7" id="KW-0175">Coiled coil</keyword>
<evidence type="ECO:0000256" key="8">
    <source>
        <dbReference type="SAM" id="SignalP"/>
    </source>
</evidence>
<dbReference type="FunFam" id="3.40.50.300:FF:000010">
    <property type="entry name" value="Chaperone clpB 1, putative"/>
    <property type="match status" value="1"/>
</dbReference>
<dbReference type="SUPFAM" id="SSF81923">
    <property type="entry name" value="Double Clp-N motif"/>
    <property type="match status" value="1"/>
</dbReference>
<dbReference type="GO" id="GO:0016887">
    <property type="term" value="F:ATP hydrolysis activity"/>
    <property type="evidence" value="ECO:0007669"/>
    <property type="project" value="InterPro"/>
</dbReference>
<dbReference type="InterPro" id="IPR019489">
    <property type="entry name" value="Clp_ATPase_C"/>
</dbReference>
<name>A0A0F7U4X5_NEOCL</name>
<evidence type="ECO:0000256" key="3">
    <source>
        <dbReference type="ARBA" id="ARBA00022741"/>
    </source>
</evidence>
<dbReference type="SUPFAM" id="SSF52540">
    <property type="entry name" value="P-loop containing nucleoside triphosphate hydrolases"/>
    <property type="match status" value="2"/>
</dbReference>
<comment type="similarity">
    <text evidence="1">Belongs to the ClpA/ClpB family.</text>
</comment>
<dbReference type="InterPro" id="IPR018368">
    <property type="entry name" value="ClpA/B_CS1"/>
</dbReference>
<keyword evidence="3" id="KW-0547">Nucleotide-binding</keyword>
<dbReference type="EMBL" id="LN714477">
    <property type="protein sequence ID" value="CEL64849.1"/>
    <property type="molecule type" value="Genomic_DNA"/>
</dbReference>
<dbReference type="Pfam" id="PF02861">
    <property type="entry name" value="Clp_N"/>
    <property type="match status" value="1"/>
</dbReference>
<dbReference type="GO" id="GO:0005524">
    <property type="term" value="F:ATP binding"/>
    <property type="evidence" value="ECO:0007669"/>
    <property type="project" value="UniProtKB-KW"/>
</dbReference>
<protein>
    <submittedName>
        <fullName evidence="10">Chaperone protein ClpB, related</fullName>
    </submittedName>
</protein>
<feature type="chain" id="PRO_5002522951" evidence="8">
    <location>
        <begin position="42"/>
        <end position="1014"/>
    </location>
</feature>
<dbReference type="SMART" id="SM00382">
    <property type="entry name" value="AAA"/>
    <property type="match status" value="2"/>
</dbReference>
<dbReference type="AlphaFoldDB" id="A0A0F7U4X5"/>
<dbReference type="InterPro" id="IPR001270">
    <property type="entry name" value="ClpA/B"/>
</dbReference>
<feature type="domain" description="Clp R" evidence="9">
    <location>
        <begin position="131"/>
        <end position="277"/>
    </location>
</feature>